<organism evidence="1 2">
    <name type="scientific">Kineobactrum salinum</name>
    <dbReference type="NCBI Taxonomy" id="2708301"/>
    <lineage>
        <taxon>Bacteria</taxon>
        <taxon>Pseudomonadati</taxon>
        <taxon>Pseudomonadota</taxon>
        <taxon>Gammaproteobacteria</taxon>
        <taxon>Cellvibrionales</taxon>
        <taxon>Halieaceae</taxon>
        <taxon>Kineobactrum</taxon>
    </lineage>
</organism>
<dbReference type="Pfam" id="PF22278">
    <property type="entry name" value="DUF6958"/>
    <property type="match status" value="1"/>
</dbReference>
<sequence>MTKSDKIEIENVNSPGRTVRVDKTKYEVMRDAMLKIIPANEPGLTAKEIKEELIPVVPDELWPNGEKIGWWQKAIQLDLEAKGILNRDPKSKPLRWWREPGKGKS</sequence>
<keyword evidence="2" id="KW-1185">Reference proteome</keyword>
<evidence type="ECO:0000313" key="1">
    <source>
        <dbReference type="EMBL" id="QIB66882.1"/>
    </source>
</evidence>
<dbReference type="Proteomes" id="UP000477680">
    <property type="component" value="Chromosome"/>
</dbReference>
<dbReference type="InterPro" id="IPR054233">
    <property type="entry name" value="DUF6958"/>
</dbReference>
<name>A0A6C0U412_9GAMM</name>
<accession>A0A6C0U412</accession>
<evidence type="ECO:0000313" key="2">
    <source>
        <dbReference type="Proteomes" id="UP000477680"/>
    </source>
</evidence>
<protein>
    <submittedName>
        <fullName evidence="1">Uncharacterized protein</fullName>
    </submittedName>
</protein>
<dbReference type="KEGG" id="kim:G3T16_17290"/>
<dbReference type="AlphaFoldDB" id="A0A6C0U412"/>
<dbReference type="RefSeq" id="WP_163496312.1">
    <property type="nucleotide sequence ID" value="NZ_CP048711.1"/>
</dbReference>
<reference evidence="1 2" key="1">
    <citation type="submission" date="2020-02" db="EMBL/GenBank/DDBJ databases">
        <title>Genome sequencing for Kineobactrum sp. M2.</title>
        <authorList>
            <person name="Park S.-J."/>
        </authorList>
    </citation>
    <scope>NUCLEOTIDE SEQUENCE [LARGE SCALE GENOMIC DNA]</scope>
    <source>
        <strain evidence="1 2">M2</strain>
    </source>
</reference>
<gene>
    <name evidence="1" type="ORF">G3T16_17290</name>
</gene>
<dbReference type="EMBL" id="CP048711">
    <property type="protein sequence ID" value="QIB66882.1"/>
    <property type="molecule type" value="Genomic_DNA"/>
</dbReference>
<proteinExistence type="predicted"/>